<evidence type="ECO:0000259" key="5">
    <source>
        <dbReference type="PROSITE" id="PS50931"/>
    </source>
</evidence>
<evidence type="ECO:0000256" key="3">
    <source>
        <dbReference type="ARBA" id="ARBA00023125"/>
    </source>
</evidence>
<evidence type="ECO:0000313" key="6">
    <source>
        <dbReference type="EMBL" id="PLC51564.1"/>
    </source>
</evidence>
<dbReference type="CDD" id="cd05466">
    <property type="entry name" value="PBP2_LTTR_substrate"/>
    <property type="match status" value="1"/>
</dbReference>
<keyword evidence="3" id="KW-0238">DNA-binding</keyword>
<evidence type="ECO:0000256" key="4">
    <source>
        <dbReference type="ARBA" id="ARBA00023163"/>
    </source>
</evidence>
<dbReference type="Gene3D" id="3.40.190.10">
    <property type="entry name" value="Periplasmic binding protein-like II"/>
    <property type="match status" value="2"/>
</dbReference>
<dbReference type="PANTHER" id="PTHR30126:SF94">
    <property type="entry name" value="LYSR FAMILY TRANSCRIPTIONAL REGULATOR"/>
    <property type="match status" value="1"/>
</dbReference>
<evidence type="ECO:0000256" key="1">
    <source>
        <dbReference type="ARBA" id="ARBA00009437"/>
    </source>
</evidence>
<protein>
    <submittedName>
        <fullName evidence="6">LysR family transcriptional regulator</fullName>
    </submittedName>
</protein>
<comment type="caution">
    <text evidence="6">The sequence shown here is derived from an EMBL/GenBank/DDBJ whole genome shotgun (WGS) entry which is preliminary data.</text>
</comment>
<dbReference type="PANTHER" id="PTHR30126">
    <property type="entry name" value="HTH-TYPE TRANSCRIPTIONAL REGULATOR"/>
    <property type="match status" value="1"/>
</dbReference>
<dbReference type="RefSeq" id="WP_102072055.1">
    <property type="nucleotide sequence ID" value="NZ_PDNW01000001.1"/>
</dbReference>
<keyword evidence="2" id="KW-0805">Transcription regulation</keyword>
<sequence length="299" mass="32998">MTLKQLEAFYWAATAISFQMAADHLHISLSALSKRIGELETHFGQALFDRSGHRALLTDAGQRLLPLAAQILKMGHEIDNLLADDAGMIGHCRFGVGELAALTWLPDFIAHINHKHPNLTLEPCVDLGSSLERRLLSGQLDFAVVAGHSSHSDISSHLIADVGFAWAAAPSLVDHQTVLNDALLQTHPLITMPHGAGPTRMLEHWLTTHGLESRNRLTCNNLSAVASLIIAGRGIGLFPLSWLEQLSPRAVAIPVRTRPRQLSMPYTFQHRRHDPRPLLASLHRSILDTADFTKRCPLW</sequence>
<dbReference type="Pfam" id="PF03466">
    <property type="entry name" value="LysR_substrate"/>
    <property type="match status" value="1"/>
</dbReference>
<dbReference type="OrthoDB" id="8651113at2"/>
<gene>
    <name evidence="6" type="ORF">CR159_00560</name>
</gene>
<name>A0A2N4U973_9BURK</name>
<dbReference type="Pfam" id="PF00126">
    <property type="entry name" value="HTH_1"/>
    <property type="match status" value="1"/>
</dbReference>
<dbReference type="SUPFAM" id="SSF46785">
    <property type="entry name" value="Winged helix' DNA-binding domain"/>
    <property type="match status" value="1"/>
</dbReference>
<feature type="domain" description="HTH lysR-type" evidence="5">
    <location>
        <begin position="1"/>
        <end position="58"/>
    </location>
</feature>
<organism evidence="6 7">
    <name type="scientific">Pollutimonas subterranea</name>
    <dbReference type="NCBI Taxonomy" id="2045210"/>
    <lineage>
        <taxon>Bacteria</taxon>
        <taxon>Pseudomonadati</taxon>
        <taxon>Pseudomonadota</taxon>
        <taxon>Betaproteobacteria</taxon>
        <taxon>Burkholderiales</taxon>
        <taxon>Alcaligenaceae</taxon>
        <taxon>Pollutimonas</taxon>
    </lineage>
</organism>
<keyword evidence="7" id="KW-1185">Reference proteome</keyword>
<dbReference type="InterPro" id="IPR005119">
    <property type="entry name" value="LysR_subst-bd"/>
</dbReference>
<dbReference type="PROSITE" id="PS50931">
    <property type="entry name" value="HTH_LYSR"/>
    <property type="match status" value="1"/>
</dbReference>
<keyword evidence="4" id="KW-0804">Transcription</keyword>
<proteinExistence type="inferred from homology"/>
<dbReference type="GO" id="GO:0000976">
    <property type="term" value="F:transcription cis-regulatory region binding"/>
    <property type="evidence" value="ECO:0007669"/>
    <property type="project" value="TreeGrafter"/>
</dbReference>
<dbReference type="InterPro" id="IPR036388">
    <property type="entry name" value="WH-like_DNA-bd_sf"/>
</dbReference>
<evidence type="ECO:0000313" key="7">
    <source>
        <dbReference type="Proteomes" id="UP000234190"/>
    </source>
</evidence>
<dbReference type="SUPFAM" id="SSF53850">
    <property type="entry name" value="Periplasmic binding protein-like II"/>
    <property type="match status" value="1"/>
</dbReference>
<comment type="similarity">
    <text evidence="1">Belongs to the LysR transcriptional regulatory family.</text>
</comment>
<dbReference type="Proteomes" id="UP000234190">
    <property type="component" value="Unassembled WGS sequence"/>
</dbReference>
<dbReference type="InterPro" id="IPR000847">
    <property type="entry name" value="LysR_HTH_N"/>
</dbReference>
<dbReference type="InterPro" id="IPR036390">
    <property type="entry name" value="WH_DNA-bd_sf"/>
</dbReference>
<dbReference type="Gene3D" id="1.10.10.10">
    <property type="entry name" value="Winged helix-like DNA-binding domain superfamily/Winged helix DNA-binding domain"/>
    <property type="match status" value="1"/>
</dbReference>
<evidence type="ECO:0000256" key="2">
    <source>
        <dbReference type="ARBA" id="ARBA00023015"/>
    </source>
</evidence>
<accession>A0A2N4U973</accession>
<dbReference type="GO" id="GO:0003700">
    <property type="term" value="F:DNA-binding transcription factor activity"/>
    <property type="evidence" value="ECO:0007669"/>
    <property type="project" value="InterPro"/>
</dbReference>
<dbReference type="EMBL" id="PDNW01000001">
    <property type="protein sequence ID" value="PLC51564.1"/>
    <property type="molecule type" value="Genomic_DNA"/>
</dbReference>
<dbReference type="AlphaFoldDB" id="A0A2N4U973"/>
<reference evidence="6 7" key="1">
    <citation type="submission" date="2017-10" db="EMBL/GenBank/DDBJ databases">
        <title>Two draft genome sequences of Pusillimonas sp. strains isolated from a nitrate- and radionuclide-contaminated groundwater in Russia.</title>
        <authorList>
            <person name="Grouzdev D.S."/>
            <person name="Tourova T.P."/>
            <person name="Goeva M.A."/>
            <person name="Babich T.L."/>
            <person name="Sokolova D.S."/>
            <person name="Abdullin R."/>
            <person name="Poltaraus A.B."/>
            <person name="Toshchakov S.V."/>
            <person name="Nazina T.N."/>
        </authorList>
    </citation>
    <scope>NUCLEOTIDE SEQUENCE [LARGE SCALE GENOMIC DNA]</scope>
    <source>
        <strain evidence="6 7">JR1/69-3-13</strain>
    </source>
</reference>